<evidence type="ECO:0000256" key="2">
    <source>
        <dbReference type="ARBA" id="ARBA00022679"/>
    </source>
</evidence>
<keyword evidence="6" id="KW-1185">Reference proteome</keyword>
<dbReference type="Gene3D" id="3.40.50.300">
    <property type="entry name" value="P-loop containing nucleotide triphosphate hydrolases"/>
    <property type="match status" value="1"/>
</dbReference>
<dbReference type="InterPro" id="IPR027417">
    <property type="entry name" value="P-loop_NTPase"/>
</dbReference>
<name>A0ABR2DWE2_9ROSI</name>
<organism evidence="5 6">
    <name type="scientific">Hibiscus sabdariffa</name>
    <name type="common">roselle</name>
    <dbReference type="NCBI Taxonomy" id="183260"/>
    <lineage>
        <taxon>Eukaryota</taxon>
        <taxon>Viridiplantae</taxon>
        <taxon>Streptophyta</taxon>
        <taxon>Embryophyta</taxon>
        <taxon>Tracheophyta</taxon>
        <taxon>Spermatophyta</taxon>
        <taxon>Magnoliopsida</taxon>
        <taxon>eudicotyledons</taxon>
        <taxon>Gunneridae</taxon>
        <taxon>Pentapetalae</taxon>
        <taxon>rosids</taxon>
        <taxon>malvids</taxon>
        <taxon>Malvales</taxon>
        <taxon>Malvaceae</taxon>
        <taxon>Malvoideae</taxon>
        <taxon>Hibiscus</taxon>
    </lineage>
</organism>
<evidence type="ECO:0000313" key="6">
    <source>
        <dbReference type="Proteomes" id="UP001472677"/>
    </source>
</evidence>
<comment type="caution">
    <text evidence="5">The sequence shown here is derived from an EMBL/GenBank/DDBJ whole genome shotgun (WGS) entry which is preliminary data.</text>
</comment>
<dbReference type="SUPFAM" id="SSF52540">
    <property type="entry name" value="P-loop containing nucleoside triphosphate hydrolases"/>
    <property type="match status" value="1"/>
</dbReference>
<dbReference type="Pfam" id="PF00685">
    <property type="entry name" value="Sulfotransfer_1"/>
    <property type="match status" value="1"/>
</dbReference>
<evidence type="ECO:0000256" key="3">
    <source>
        <dbReference type="RuleBase" id="RU361155"/>
    </source>
</evidence>
<dbReference type="Proteomes" id="UP001472677">
    <property type="component" value="Unassembled WGS sequence"/>
</dbReference>
<dbReference type="EMBL" id="JBBPBM010000021">
    <property type="protein sequence ID" value="KAK8548282.1"/>
    <property type="molecule type" value="Genomic_DNA"/>
</dbReference>
<gene>
    <name evidence="5" type="ORF">V6N12_061199</name>
</gene>
<dbReference type="PANTHER" id="PTHR11783">
    <property type="entry name" value="SULFOTRANSFERASE SULT"/>
    <property type="match status" value="1"/>
</dbReference>
<comment type="similarity">
    <text evidence="1 3">Belongs to the sulfotransferase 1 family.</text>
</comment>
<protein>
    <recommendedName>
        <fullName evidence="3">Sulfotransferase</fullName>
        <ecNumber evidence="3">2.8.2.-</ecNumber>
    </recommendedName>
</protein>
<accession>A0ABR2DWE2</accession>
<dbReference type="EC" id="2.8.2.-" evidence="3"/>
<reference evidence="5 6" key="1">
    <citation type="journal article" date="2024" name="G3 (Bethesda)">
        <title>Genome assembly of Hibiscus sabdariffa L. provides insights into metabolisms of medicinal natural products.</title>
        <authorList>
            <person name="Kim T."/>
        </authorList>
    </citation>
    <scope>NUCLEOTIDE SEQUENCE [LARGE SCALE GENOMIC DNA]</scope>
    <source>
        <strain evidence="5">TK-2024</strain>
        <tissue evidence="5">Old leaves</tissue>
    </source>
</reference>
<keyword evidence="2 3" id="KW-0808">Transferase</keyword>
<proteinExistence type="inferred from homology"/>
<feature type="domain" description="Sulfotransferase" evidence="4">
    <location>
        <begin position="71"/>
        <end position="121"/>
    </location>
</feature>
<evidence type="ECO:0000313" key="5">
    <source>
        <dbReference type="EMBL" id="KAK8548282.1"/>
    </source>
</evidence>
<evidence type="ECO:0000256" key="1">
    <source>
        <dbReference type="ARBA" id="ARBA00005771"/>
    </source>
</evidence>
<evidence type="ECO:0000259" key="4">
    <source>
        <dbReference type="Pfam" id="PF00685"/>
    </source>
</evidence>
<sequence length="156" mass="18158">MDTTEISKPSLVLQTENADKSLDDKLQQLLKTLPKQQGWTVSNLYLYQGYWCTAPVLKRVISFQTHFRAFDSDVIVATFPKCGTTWLKALTFSTLYRNQFAKGENPLLNFTPHQLVRFLEHDLYLNNPCPDLENICVYKPEAFRHPRSLCFLARFH</sequence>
<dbReference type="InterPro" id="IPR000863">
    <property type="entry name" value="Sulfotransferase_dom"/>
</dbReference>